<evidence type="ECO:0008006" key="5">
    <source>
        <dbReference type="Google" id="ProtNLM"/>
    </source>
</evidence>
<dbReference type="Proteomes" id="UP000298663">
    <property type="component" value="Unassembled WGS sequence"/>
</dbReference>
<accession>A0A4U5NU74</accession>
<feature type="signal peptide" evidence="2">
    <location>
        <begin position="1"/>
        <end position="17"/>
    </location>
</feature>
<dbReference type="AlphaFoldDB" id="A0A4U5NU74"/>
<proteinExistence type="predicted"/>
<evidence type="ECO:0000313" key="3">
    <source>
        <dbReference type="EMBL" id="TKR87057.1"/>
    </source>
</evidence>
<keyword evidence="1" id="KW-0472">Membrane</keyword>
<reference evidence="3 4" key="1">
    <citation type="journal article" date="2015" name="Genome Biol.">
        <title>Comparative genomics of Steinernema reveals deeply conserved gene regulatory networks.</title>
        <authorList>
            <person name="Dillman A.R."/>
            <person name="Macchietto M."/>
            <person name="Porter C.F."/>
            <person name="Rogers A."/>
            <person name="Williams B."/>
            <person name="Antoshechkin I."/>
            <person name="Lee M.M."/>
            <person name="Goodwin Z."/>
            <person name="Lu X."/>
            <person name="Lewis E.E."/>
            <person name="Goodrich-Blair H."/>
            <person name="Stock S.P."/>
            <person name="Adams B.J."/>
            <person name="Sternberg P.W."/>
            <person name="Mortazavi A."/>
        </authorList>
    </citation>
    <scope>NUCLEOTIDE SEQUENCE [LARGE SCALE GENOMIC DNA]</scope>
    <source>
        <strain evidence="3 4">ALL</strain>
    </source>
</reference>
<evidence type="ECO:0000313" key="4">
    <source>
        <dbReference type="Proteomes" id="UP000298663"/>
    </source>
</evidence>
<reference evidence="3 4" key="2">
    <citation type="journal article" date="2019" name="G3 (Bethesda)">
        <title>Hybrid Assembly of the Genome of the Entomopathogenic Nematode Steinernema carpocapsae Identifies the X-Chromosome.</title>
        <authorList>
            <person name="Serra L."/>
            <person name="Macchietto M."/>
            <person name="Macias-Munoz A."/>
            <person name="McGill C.J."/>
            <person name="Rodriguez I.M."/>
            <person name="Rodriguez B."/>
            <person name="Murad R."/>
            <person name="Mortazavi A."/>
        </authorList>
    </citation>
    <scope>NUCLEOTIDE SEQUENCE [LARGE SCALE GENOMIC DNA]</scope>
    <source>
        <strain evidence="3 4">ALL</strain>
    </source>
</reference>
<keyword evidence="2" id="KW-0732">Signal</keyword>
<organism evidence="3 4">
    <name type="scientific">Steinernema carpocapsae</name>
    <name type="common">Entomopathogenic nematode</name>
    <dbReference type="NCBI Taxonomy" id="34508"/>
    <lineage>
        <taxon>Eukaryota</taxon>
        <taxon>Metazoa</taxon>
        <taxon>Ecdysozoa</taxon>
        <taxon>Nematoda</taxon>
        <taxon>Chromadorea</taxon>
        <taxon>Rhabditida</taxon>
        <taxon>Tylenchina</taxon>
        <taxon>Panagrolaimomorpha</taxon>
        <taxon>Strongyloidoidea</taxon>
        <taxon>Steinernematidae</taxon>
        <taxon>Steinernema</taxon>
    </lineage>
</organism>
<keyword evidence="1" id="KW-0812">Transmembrane</keyword>
<feature type="transmembrane region" description="Helical" evidence="1">
    <location>
        <begin position="33"/>
        <end position="55"/>
    </location>
</feature>
<evidence type="ECO:0000256" key="2">
    <source>
        <dbReference type="SAM" id="SignalP"/>
    </source>
</evidence>
<name>A0A4U5NU74_STECR</name>
<sequence length="150" mass="16996">MLQVGLLLFSFFPPSFAFSFFDCEKAHLKSVIGFFLFTVICLGITIYHVKLFLFVSKMPVVSRSTVIFTGLEFDNVEKTQRSEEIVPLVAVPNHECANAITKFKTFSPIRRRRLEAAARELGLDGSRRFSGFDDGNSFRPSPLNSQFDTK</sequence>
<comment type="caution">
    <text evidence="3">The sequence shown here is derived from an EMBL/GenBank/DDBJ whole genome shotgun (WGS) entry which is preliminary data.</text>
</comment>
<protein>
    <recommendedName>
        <fullName evidence="5">Transmembrane protein</fullName>
    </recommendedName>
</protein>
<feature type="chain" id="PRO_5020712737" description="Transmembrane protein" evidence="2">
    <location>
        <begin position="18"/>
        <end position="150"/>
    </location>
</feature>
<dbReference type="EMBL" id="AZBU02000003">
    <property type="protein sequence ID" value="TKR87057.1"/>
    <property type="molecule type" value="Genomic_DNA"/>
</dbReference>
<evidence type="ECO:0000256" key="1">
    <source>
        <dbReference type="SAM" id="Phobius"/>
    </source>
</evidence>
<gene>
    <name evidence="3" type="ORF">L596_011527</name>
</gene>
<keyword evidence="4" id="KW-1185">Reference proteome</keyword>
<keyword evidence="1" id="KW-1133">Transmembrane helix</keyword>